<name>A0A0B5QNY0_CLOBE</name>
<organism evidence="2 3">
    <name type="scientific">Clostridium beijerinckii</name>
    <name type="common">Clostridium MP</name>
    <dbReference type="NCBI Taxonomy" id="1520"/>
    <lineage>
        <taxon>Bacteria</taxon>
        <taxon>Bacillati</taxon>
        <taxon>Bacillota</taxon>
        <taxon>Clostridia</taxon>
        <taxon>Eubacteriales</taxon>
        <taxon>Clostridiaceae</taxon>
        <taxon>Clostridium</taxon>
    </lineage>
</organism>
<evidence type="ECO:0000256" key="1">
    <source>
        <dbReference type="ARBA" id="ARBA00023172"/>
    </source>
</evidence>
<dbReference type="EMBL" id="CP010086">
    <property type="protein sequence ID" value="AJG98558.1"/>
    <property type="molecule type" value="Genomic_DNA"/>
</dbReference>
<accession>A0A0B5QNY0</accession>
<dbReference type="Gene3D" id="1.10.443.10">
    <property type="entry name" value="Intergrase catalytic core"/>
    <property type="match status" value="1"/>
</dbReference>
<dbReference type="OrthoDB" id="2207344at2"/>
<sequence length="562" mass="66507">MSSIAITQLDDLDIVVEERMEFDSSQKQYYLNLFDERIKDGIIKKGTNFNDDRWLIMIGGEEYFIGFPDDIVIKKLSKLFDRNVSEFELAYKSFILFKLNQPRSAIKFNSNMKRMHVNLENIKIDIDIVAKVKYFIEYIKISEENYKLFENLFDNSMDNLETGERVLPEFEDIFKFSDIINDIVENRNLLDYKDYLLVIIWWKICSILPLRPSEFLRTIFNCIYEKEGEFYLKVKRSKGKTGDKIRNVSKIDDYYFEDTVNIDERLYDLIFRYKQILRDEFDYTENKELFPFVIIKNVGYRKYSSNGVNQRQKNADTIVSIDLRKIVDKFYKDIVEGEYGFKTIPKYLKKEKGIEYIEQTLPYDSRHIAIINLILIGSDVLEVMHLAGHRSVNTAYSYYNHIKEFSRGYALGYAKAIKSRNGLKGNIKEVDDAQKIIDKNNRKEEANFILNIINGKKVEPKKVDGGYCHYSSIDTDKSFCFLYERNHALCQYFVRDTKKVLEDEIKKIEAELDTDVKVLKDLINDMNGISKFNELYQTTSYRISKRIQELAVINRKILMEEE</sequence>
<dbReference type="RefSeq" id="WP_041895831.1">
    <property type="nucleotide sequence ID" value="NZ_CP010086.2"/>
</dbReference>
<dbReference type="KEGG" id="cbei:LF65_01960"/>
<dbReference type="GO" id="GO:0006310">
    <property type="term" value="P:DNA recombination"/>
    <property type="evidence" value="ECO:0007669"/>
    <property type="project" value="UniProtKB-KW"/>
</dbReference>
<proteinExistence type="predicted"/>
<reference evidence="3" key="1">
    <citation type="submission" date="2014-12" db="EMBL/GenBank/DDBJ databases">
        <title>Genome sequence of Clostridium beijerinckii strain 59B.</title>
        <authorList>
            <person name="Little G.T."/>
            <person name="Minton N.P."/>
        </authorList>
    </citation>
    <scope>NUCLEOTIDE SEQUENCE [LARGE SCALE GENOMIC DNA]</scope>
    <source>
        <strain evidence="3">59B</strain>
    </source>
</reference>
<dbReference type="GO" id="GO:0015074">
    <property type="term" value="P:DNA integration"/>
    <property type="evidence" value="ECO:0007669"/>
    <property type="project" value="InterPro"/>
</dbReference>
<protein>
    <recommendedName>
        <fullName evidence="4">Phage integrase family protein</fullName>
    </recommendedName>
</protein>
<evidence type="ECO:0000313" key="2">
    <source>
        <dbReference type="EMBL" id="AJG98558.1"/>
    </source>
</evidence>
<dbReference type="GO" id="GO:0003677">
    <property type="term" value="F:DNA binding"/>
    <property type="evidence" value="ECO:0007669"/>
    <property type="project" value="InterPro"/>
</dbReference>
<dbReference type="InterPro" id="IPR011010">
    <property type="entry name" value="DNA_brk_join_enz"/>
</dbReference>
<evidence type="ECO:0000313" key="3">
    <source>
        <dbReference type="Proteomes" id="UP000031866"/>
    </source>
</evidence>
<dbReference type="AlphaFoldDB" id="A0A0B5QNY0"/>
<gene>
    <name evidence="2" type="ORF">LF65_01960</name>
</gene>
<dbReference type="SUPFAM" id="SSF56349">
    <property type="entry name" value="DNA breaking-rejoining enzymes"/>
    <property type="match status" value="1"/>
</dbReference>
<keyword evidence="1" id="KW-0233">DNA recombination</keyword>
<dbReference type="STRING" id="1520.LF65_01960"/>
<dbReference type="InterPro" id="IPR013762">
    <property type="entry name" value="Integrase-like_cat_sf"/>
</dbReference>
<evidence type="ECO:0008006" key="4">
    <source>
        <dbReference type="Google" id="ProtNLM"/>
    </source>
</evidence>
<dbReference type="Proteomes" id="UP000031866">
    <property type="component" value="Chromosome"/>
</dbReference>